<reference evidence="3 4" key="1">
    <citation type="submission" date="2019-04" db="EMBL/GenBank/DDBJ databases">
        <title>An improved genome assembly and genetic linkage map for asparagus bean, Vigna unguiculata ssp. sesquipedialis.</title>
        <authorList>
            <person name="Xia Q."/>
            <person name="Zhang R."/>
            <person name="Dong Y."/>
        </authorList>
    </citation>
    <scope>NUCLEOTIDE SEQUENCE [LARGE SCALE GENOMIC DNA]</scope>
    <source>
        <tissue evidence="3">Leaf</tissue>
    </source>
</reference>
<accession>A0A4D6M7L2</accession>
<dbReference type="Gramene" id="Vigun01g093800.1.v1.2">
    <property type="protein sequence ID" value="Vigun01g093800.1.v1.2"/>
    <property type="gene ID" value="Vigun01g093800.v1.2"/>
</dbReference>
<dbReference type="AlphaFoldDB" id="A0A4D6M7L2"/>
<dbReference type="PANTHER" id="PTHR33474">
    <property type="entry name" value="TRANSMEMBRANE PROTEIN"/>
    <property type="match status" value="1"/>
</dbReference>
<evidence type="ECO:0000313" key="3">
    <source>
        <dbReference type="EMBL" id="QCD97205.1"/>
    </source>
</evidence>
<evidence type="ECO:0000256" key="2">
    <source>
        <dbReference type="SAM" id="SignalP"/>
    </source>
</evidence>
<keyword evidence="2" id="KW-0732">Signal</keyword>
<protein>
    <submittedName>
        <fullName evidence="3">Uncharacterized protein</fullName>
    </submittedName>
</protein>
<proteinExistence type="predicted"/>
<dbReference type="Proteomes" id="UP000501690">
    <property type="component" value="Linkage Group LG6"/>
</dbReference>
<feature type="chain" id="PRO_5020028476" evidence="2">
    <location>
        <begin position="25"/>
        <end position="102"/>
    </location>
</feature>
<keyword evidence="4" id="KW-1185">Reference proteome</keyword>
<feature type="compositionally biased region" description="Basic and acidic residues" evidence="1">
    <location>
        <begin position="91"/>
        <end position="102"/>
    </location>
</feature>
<evidence type="ECO:0000313" key="4">
    <source>
        <dbReference type="Proteomes" id="UP000501690"/>
    </source>
</evidence>
<feature type="signal peptide" evidence="2">
    <location>
        <begin position="1"/>
        <end position="24"/>
    </location>
</feature>
<feature type="region of interest" description="Disordered" evidence="1">
    <location>
        <begin position="80"/>
        <end position="102"/>
    </location>
</feature>
<dbReference type="OrthoDB" id="693939at2759"/>
<dbReference type="EMBL" id="CP039350">
    <property type="protein sequence ID" value="QCD97205.1"/>
    <property type="molecule type" value="Genomic_DNA"/>
</dbReference>
<gene>
    <name evidence="3" type="ORF">DEO72_LG6g1915</name>
</gene>
<evidence type="ECO:0000256" key="1">
    <source>
        <dbReference type="SAM" id="MobiDB-lite"/>
    </source>
</evidence>
<sequence length="102" mass="11450">MQRSLMKLLLLLIIFFYFSSLLSASAVPVTRTQNLKGDEEEEQEFSAIPSLTRLEHGLGNGDEVVVDMKEGEFTERRVYLETQDYEGTGANRDHDPKSPGGV</sequence>
<dbReference type="PANTHER" id="PTHR33474:SF28">
    <property type="entry name" value="OS01G0815400 PROTEIN"/>
    <property type="match status" value="1"/>
</dbReference>
<name>A0A4D6M7L2_VIGUN</name>
<organism evidence="3 4">
    <name type="scientific">Vigna unguiculata</name>
    <name type="common">Cowpea</name>
    <dbReference type="NCBI Taxonomy" id="3917"/>
    <lineage>
        <taxon>Eukaryota</taxon>
        <taxon>Viridiplantae</taxon>
        <taxon>Streptophyta</taxon>
        <taxon>Embryophyta</taxon>
        <taxon>Tracheophyta</taxon>
        <taxon>Spermatophyta</taxon>
        <taxon>Magnoliopsida</taxon>
        <taxon>eudicotyledons</taxon>
        <taxon>Gunneridae</taxon>
        <taxon>Pentapetalae</taxon>
        <taxon>rosids</taxon>
        <taxon>fabids</taxon>
        <taxon>Fabales</taxon>
        <taxon>Fabaceae</taxon>
        <taxon>Papilionoideae</taxon>
        <taxon>50 kb inversion clade</taxon>
        <taxon>NPAAA clade</taxon>
        <taxon>indigoferoid/millettioid clade</taxon>
        <taxon>Phaseoleae</taxon>
        <taxon>Vigna</taxon>
    </lineage>
</organism>